<organism evidence="15 16">
    <name type="scientific">Candidatus Roizmanbacteria bacterium RIFOXYA1_FULL_41_12</name>
    <dbReference type="NCBI Taxonomy" id="1802082"/>
    <lineage>
        <taxon>Bacteria</taxon>
        <taxon>Candidatus Roizmaniibacteriota</taxon>
    </lineage>
</organism>
<keyword evidence="11" id="KW-0482">Metalloprotease</keyword>
<feature type="transmembrane region" description="Helical" evidence="13">
    <location>
        <begin position="12"/>
        <end position="33"/>
    </location>
</feature>
<keyword evidence="4" id="KW-1003">Cell membrane</keyword>
<keyword evidence="8" id="KW-0378">Hydrolase</keyword>
<evidence type="ECO:0000256" key="5">
    <source>
        <dbReference type="ARBA" id="ARBA00022670"/>
    </source>
</evidence>
<keyword evidence="12 13" id="KW-0472">Membrane</keyword>
<keyword evidence="7" id="KW-0479">Metal-binding</keyword>
<dbReference type="EMBL" id="MGBG01000013">
    <property type="protein sequence ID" value="OGK64981.1"/>
    <property type="molecule type" value="Genomic_DNA"/>
</dbReference>
<evidence type="ECO:0000256" key="3">
    <source>
        <dbReference type="ARBA" id="ARBA00007931"/>
    </source>
</evidence>
<comment type="similarity">
    <text evidence="3">Belongs to the peptidase M50B family.</text>
</comment>
<dbReference type="GO" id="GO:0008237">
    <property type="term" value="F:metallopeptidase activity"/>
    <property type="evidence" value="ECO:0007669"/>
    <property type="project" value="UniProtKB-KW"/>
</dbReference>
<evidence type="ECO:0000256" key="13">
    <source>
        <dbReference type="SAM" id="Phobius"/>
    </source>
</evidence>
<gene>
    <name evidence="15" type="ORF">A2209_04810</name>
</gene>
<evidence type="ECO:0000256" key="1">
    <source>
        <dbReference type="ARBA" id="ARBA00001947"/>
    </source>
</evidence>
<feature type="transmembrane region" description="Helical" evidence="13">
    <location>
        <begin position="53"/>
        <end position="72"/>
    </location>
</feature>
<evidence type="ECO:0000313" key="15">
    <source>
        <dbReference type="EMBL" id="OGK64981.1"/>
    </source>
</evidence>
<evidence type="ECO:0000256" key="8">
    <source>
        <dbReference type="ARBA" id="ARBA00022801"/>
    </source>
</evidence>
<evidence type="ECO:0000256" key="12">
    <source>
        <dbReference type="ARBA" id="ARBA00023136"/>
    </source>
</evidence>
<keyword evidence="6 13" id="KW-0812">Transmembrane</keyword>
<dbReference type="PANTHER" id="PTHR35864">
    <property type="entry name" value="ZINC METALLOPROTEASE MJ0611-RELATED"/>
    <property type="match status" value="1"/>
</dbReference>
<dbReference type="GO" id="GO:0046872">
    <property type="term" value="F:metal ion binding"/>
    <property type="evidence" value="ECO:0007669"/>
    <property type="project" value="UniProtKB-KW"/>
</dbReference>
<evidence type="ECO:0000256" key="10">
    <source>
        <dbReference type="ARBA" id="ARBA00022989"/>
    </source>
</evidence>
<evidence type="ECO:0000256" key="6">
    <source>
        <dbReference type="ARBA" id="ARBA00022692"/>
    </source>
</evidence>
<proteinExistence type="inferred from homology"/>
<evidence type="ECO:0000259" key="14">
    <source>
        <dbReference type="Pfam" id="PF02163"/>
    </source>
</evidence>
<sequence length="209" mass="22947">MLNLLSVSPLVFFISLFFLLISVAVHEFSHALVADKLGDPTPRARGRLSLNPLVHIDLVGLLFILFWGFGWGKPVPYDPFNLRNADRDGAKIALAGPVSSLLLALGAALLIRVIENSLLMAVLSYFVLLNTYLGIFNLLPIHPLDGFQVVAGFLPASQLQEWYGLRRYGLIILLFLLLPVANGQSALFTILNPLVKFVLSFLIPSGNIL</sequence>
<dbReference type="PANTHER" id="PTHR35864:SF1">
    <property type="entry name" value="ZINC METALLOPROTEASE YWHC-RELATED"/>
    <property type="match status" value="1"/>
</dbReference>
<keyword evidence="10 13" id="KW-1133">Transmembrane helix</keyword>
<protein>
    <recommendedName>
        <fullName evidence="14">Peptidase M50 domain-containing protein</fullName>
    </recommendedName>
</protein>
<evidence type="ECO:0000256" key="4">
    <source>
        <dbReference type="ARBA" id="ARBA00022475"/>
    </source>
</evidence>
<keyword evidence="9" id="KW-0862">Zinc</keyword>
<dbReference type="InterPro" id="IPR052348">
    <property type="entry name" value="Metallopeptidase_M50B"/>
</dbReference>
<evidence type="ECO:0000313" key="16">
    <source>
        <dbReference type="Proteomes" id="UP000178450"/>
    </source>
</evidence>
<accession>A0A1F7KAU1</accession>
<feature type="transmembrane region" description="Helical" evidence="13">
    <location>
        <begin position="92"/>
        <end position="111"/>
    </location>
</feature>
<dbReference type="AlphaFoldDB" id="A0A1F7KAU1"/>
<evidence type="ECO:0000256" key="2">
    <source>
        <dbReference type="ARBA" id="ARBA00004651"/>
    </source>
</evidence>
<dbReference type="GO" id="GO:0006508">
    <property type="term" value="P:proteolysis"/>
    <property type="evidence" value="ECO:0007669"/>
    <property type="project" value="UniProtKB-KW"/>
</dbReference>
<reference evidence="15 16" key="1">
    <citation type="journal article" date="2016" name="Nat. Commun.">
        <title>Thousands of microbial genomes shed light on interconnected biogeochemical processes in an aquifer system.</title>
        <authorList>
            <person name="Anantharaman K."/>
            <person name="Brown C.T."/>
            <person name="Hug L.A."/>
            <person name="Sharon I."/>
            <person name="Castelle C.J."/>
            <person name="Probst A.J."/>
            <person name="Thomas B.C."/>
            <person name="Singh A."/>
            <person name="Wilkins M.J."/>
            <person name="Karaoz U."/>
            <person name="Brodie E.L."/>
            <person name="Williams K.H."/>
            <person name="Hubbard S.S."/>
            <person name="Banfield J.F."/>
        </authorList>
    </citation>
    <scope>NUCLEOTIDE SEQUENCE [LARGE SCALE GENOMIC DNA]</scope>
</reference>
<dbReference type="Pfam" id="PF02163">
    <property type="entry name" value="Peptidase_M50"/>
    <property type="match status" value="1"/>
</dbReference>
<comment type="caution">
    <text evidence="15">The sequence shown here is derived from an EMBL/GenBank/DDBJ whole genome shotgun (WGS) entry which is preliminary data.</text>
</comment>
<evidence type="ECO:0000256" key="7">
    <source>
        <dbReference type="ARBA" id="ARBA00022723"/>
    </source>
</evidence>
<name>A0A1F7KAU1_9BACT</name>
<dbReference type="CDD" id="cd06158">
    <property type="entry name" value="S2P-M50_like_1"/>
    <property type="match status" value="1"/>
</dbReference>
<feature type="domain" description="Peptidase M50" evidence="14">
    <location>
        <begin position="117"/>
        <end position="156"/>
    </location>
</feature>
<keyword evidence="5" id="KW-0645">Protease</keyword>
<evidence type="ECO:0000256" key="9">
    <source>
        <dbReference type="ARBA" id="ARBA00022833"/>
    </source>
</evidence>
<feature type="transmembrane region" description="Helical" evidence="13">
    <location>
        <begin position="118"/>
        <end position="139"/>
    </location>
</feature>
<comment type="subcellular location">
    <subcellularLocation>
        <location evidence="2">Cell membrane</location>
        <topology evidence="2">Multi-pass membrane protein</topology>
    </subcellularLocation>
</comment>
<dbReference type="InterPro" id="IPR044537">
    <property type="entry name" value="Rip2-like"/>
</dbReference>
<dbReference type="GO" id="GO:0005886">
    <property type="term" value="C:plasma membrane"/>
    <property type="evidence" value="ECO:0007669"/>
    <property type="project" value="UniProtKB-SubCell"/>
</dbReference>
<feature type="transmembrane region" description="Helical" evidence="13">
    <location>
        <begin position="168"/>
        <end position="191"/>
    </location>
</feature>
<dbReference type="Proteomes" id="UP000178450">
    <property type="component" value="Unassembled WGS sequence"/>
</dbReference>
<dbReference type="InterPro" id="IPR008915">
    <property type="entry name" value="Peptidase_M50"/>
</dbReference>
<evidence type="ECO:0000256" key="11">
    <source>
        <dbReference type="ARBA" id="ARBA00023049"/>
    </source>
</evidence>
<comment type="cofactor">
    <cofactor evidence="1">
        <name>Zn(2+)</name>
        <dbReference type="ChEBI" id="CHEBI:29105"/>
    </cofactor>
</comment>